<dbReference type="EMBL" id="MTJN01000002">
    <property type="protein sequence ID" value="OOV08361.1"/>
    <property type="molecule type" value="Genomic_DNA"/>
</dbReference>
<feature type="domain" description="Rhodanese" evidence="1">
    <location>
        <begin position="19"/>
        <end position="111"/>
    </location>
</feature>
<dbReference type="PANTHER" id="PTHR43629:SF2">
    <property type="entry name" value="RHODANESE-LIKE_PPIC DOMAIN-CONTAINING PROTEIN 12, CHLOROPLASTIC"/>
    <property type="match status" value="1"/>
</dbReference>
<proteinExistence type="predicted"/>
<accession>A0A1T1AWA2</accession>
<dbReference type="Gene3D" id="3.40.250.10">
    <property type="entry name" value="Rhodanese-like domain"/>
    <property type="match status" value="1"/>
</dbReference>
<dbReference type="AlphaFoldDB" id="A0A1T1AWA2"/>
<evidence type="ECO:0000259" key="1">
    <source>
        <dbReference type="PROSITE" id="PS50206"/>
    </source>
</evidence>
<dbReference type="InterPro" id="IPR001763">
    <property type="entry name" value="Rhodanese-like_dom"/>
</dbReference>
<dbReference type="STRING" id="28066.RF819_18100"/>
<dbReference type="SUPFAM" id="SSF52821">
    <property type="entry name" value="Rhodanese/Cell cycle control phosphatase"/>
    <property type="match status" value="1"/>
</dbReference>
<organism evidence="2 3">
    <name type="scientific">Rhodoferax fermentans</name>
    <dbReference type="NCBI Taxonomy" id="28066"/>
    <lineage>
        <taxon>Bacteria</taxon>
        <taxon>Pseudomonadati</taxon>
        <taxon>Pseudomonadota</taxon>
        <taxon>Betaproteobacteria</taxon>
        <taxon>Burkholderiales</taxon>
        <taxon>Comamonadaceae</taxon>
        <taxon>Rhodoferax</taxon>
    </lineage>
</organism>
<dbReference type="SMART" id="SM00450">
    <property type="entry name" value="RHOD"/>
    <property type="match status" value="1"/>
</dbReference>
<dbReference type="Pfam" id="PF00581">
    <property type="entry name" value="Rhodanese"/>
    <property type="match status" value="1"/>
</dbReference>
<dbReference type="OrthoDB" id="9811849at2"/>
<keyword evidence="2" id="KW-0808">Transferase</keyword>
<evidence type="ECO:0000313" key="2">
    <source>
        <dbReference type="EMBL" id="OOV08361.1"/>
    </source>
</evidence>
<keyword evidence="3" id="KW-1185">Reference proteome</keyword>
<sequence>MVAQISPSQLPAWLASVQQHGQPVVLDVREPHELALASIQADGFELLCIPMGLIPPRLSELDPSRPVACLCHHGGRSMQVASFLSARGFTHVANIAGGINAWSAEVDKRIPRY</sequence>
<dbReference type="PROSITE" id="PS50206">
    <property type="entry name" value="RHODANESE_3"/>
    <property type="match status" value="1"/>
</dbReference>
<dbReference type="InterPro" id="IPR052204">
    <property type="entry name" value="PpiC/parvulin_rotamase"/>
</dbReference>
<dbReference type="Proteomes" id="UP000190750">
    <property type="component" value="Unassembled WGS sequence"/>
</dbReference>
<dbReference type="GO" id="GO:0016740">
    <property type="term" value="F:transferase activity"/>
    <property type="evidence" value="ECO:0007669"/>
    <property type="project" value="UniProtKB-KW"/>
</dbReference>
<evidence type="ECO:0000313" key="3">
    <source>
        <dbReference type="Proteomes" id="UP000190750"/>
    </source>
</evidence>
<dbReference type="RefSeq" id="WP_078366244.1">
    <property type="nucleotide sequence ID" value="NZ_MTJN01000002.1"/>
</dbReference>
<gene>
    <name evidence="2" type="ORF">RF819_18100</name>
</gene>
<name>A0A1T1AWA2_RHOFE</name>
<comment type="caution">
    <text evidence="2">The sequence shown here is derived from an EMBL/GenBank/DDBJ whole genome shotgun (WGS) entry which is preliminary data.</text>
</comment>
<protein>
    <submittedName>
        <fullName evidence="2">Sulfurtransferase</fullName>
    </submittedName>
</protein>
<reference evidence="2 3" key="1">
    <citation type="submission" date="2017-01" db="EMBL/GenBank/DDBJ databases">
        <title>Genome sequencing of Rhodoferax fermentans JCM 7819.</title>
        <authorList>
            <person name="Kim Y.J."/>
            <person name="Farh M.E.-A."/>
            <person name="Yang D.-C."/>
        </authorList>
    </citation>
    <scope>NUCLEOTIDE SEQUENCE [LARGE SCALE GENOMIC DNA]</scope>
    <source>
        <strain evidence="2 3">JCM 7819</strain>
    </source>
</reference>
<dbReference type="InterPro" id="IPR036873">
    <property type="entry name" value="Rhodanese-like_dom_sf"/>
</dbReference>
<dbReference type="PANTHER" id="PTHR43629">
    <property type="entry name" value="PEPTIDYL-PROLYL CIS-TRANS ISOMERASE"/>
    <property type="match status" value="1"/>
</dbReference>